<accession>A0AC60PJ66</accession>
<gene>
    <name evidence="1" type="ORF">HPB47_003260</name>
</gene>
<evidence type="ECO:0000313" key="1">
    <source>
        <dbReference type="EMBL" id="KAG0420836.1"/>
    </source>
</evidence>
<dbReference type="EMBL" id="JABSTQ010010469">
    <property type="protein sequence ID" value="KAG0420836.1"/>
    <property type="molecule type" value="Genomic_DNA"/>
</dbReference>
<reference evidence="1 2" key="1">
    <citation type="journal article" date="2020" name="Cell">
        <title>Large-Scale Comparative Analyses of Tick Genomes Elucidate Their Genetic Diversity and Vector Capacities.</title>
        <authorList>
            <consortium name="Tick Genome and Microbiome Consortium (TIGMIC)"/>
            <person name="Jia N."/>
            <person name="Wang J."/>
            <person name="Shi W."/>
            <person name="Du L."/>
            <person name="Sun Y."/>
            <person name="Zhan W."/>
            <person name="Jiang J.F."/>
            <person name="Wang Q."/>
            <person name="Zhang B."/>
            <person name="Ji P."/>
            <person name="Bell-Sakyi L."/>
            <person name="Cui X.M."/>
            <person name="Yuan T.T."/>
            <person name="Jiang B.G."/>
            <person name="Yang W.F."/>
            <person name="Lam T.T."/>
            <person name="Chang Q.C."/>
            <person name="Ding S.J."/>
            <person name="Wang X.J."/>
            <person name="Zhu J.G."/>
            <person name="Ruan X.D."/>
            <person name="Zhao L."/>
            <person name="Wei J.T."/>
            <person name="Ye R.Z."/>
            <person name="Que T.C."/>
            <person name="Du C.H."/>
            <person name="Zhou Y.H."/>
            <person name="Cheng J.X."/>
            <person name="Dai P.F."/>
            <person name="Guo W.B."/>
            <person name="Han X.H."/>
            <person name="Huang E.J."/>
            <person name="Li L.F."/>
            <person name="Wei W."/>
            <person name="Gao Y.C."/>
            <person name="Liu J.Z."/>
            <person name="Shao H.Z."/>
            <person name="Wang X."/>
            <person name="Wang C.C."/>
            <person name="Yang T.C."/>
            <person name="Huo Q.B."/>
            <person name="Li W."/>
            <person name="Chen H.Y."/>
            <person name="Chen S.E."/>
            <person name="Zhou L.G."/>
            <person name="Ni X.B."/>
            <person name="Tian J.H."/>
            <person name="Sheng Y."/>
            <person name="Liu T."/>
            <person name="Pan Y.S."/>
            <person name="Xia L.Y."/>
            <person name="Li J."/>
            <person name="Zhao F."/>
            <person name="Cao W.C."/>
        </authorList>
    </citation>
    <scope>NUCLEOTIDE SEQUENCE [LARGE SCALE GENOMIC DNA]</scope>
    <source>
        <strain evidence="1">Iper-2018</strain>
    </source>
</reference>
<name>A0AC60PJ66_IXOPE</name>
<sequence length="58" mass="6341">MAQLLRPSKDGSNIDNEGFLLARLPSKDAPKAGDGSIATPEELLDLELHEQESFQYLA</sequence>
<keyword evidence="2" id="KW-1185">Reference proteome</keyword>
<dbReference type="Proteomes" id="UP000805193">
    <property type="component" value="Unassembled WGS sequence"/>
</dbReference>
<feature type="non-terminal residue" evidence="1">
    <location>
        <position position="58"/>
    </location>
</feature>
<protein>
    <submittedName>
        <fullName evidence="1">Uncharacterized protein</fullName>
    </submittedName>
</protein>
<comment type="caution">
    <text evidence="1">The sequence shown here is derived from an EMBL/GenBank/DDBJ whole genome shotgun (WGS) entry which is preliminary data.</text>
</comment>
<proteinExistence type="predicted"/>
<evidence type="ECO:0000313" key="2">
    <source>
        <dbReference type="Proteomes" id="UP000805193"/>
    </source>
</evidence>
<organism evidence="1 2">
    <name type="scientific">Ixodes persulcatus</name>
    <name type="common">Taiga tick</name>
    <dbReference type="NCBI Taxonomy" id="34615"/>
    <lineage>
        <taxon>Eukaryota</taxon>
        <taxon>Metazoa</taxon>
        <taxon>Ecdysozoa</taxon>
        <taxon>Arthropoda</taxon>
        <taxon>Chelicerata</taxon>
        <taxon>Arachnida</taxon>
        <taxon>Acari</taxon>
        <taxon>Parasitiformes</taxon>
        <taxon>Ixodida</taxon>
        <taxon>Ixodoidea</taxon>
        <taxon>Ixodidae</taxon>
        <taxon>Ixodinae</taxon>
        <taxon>Ixodes</taxon>
    </lineage>
</organism>